<protein>
    <submittedName>
        <fullName evidence="2">Uncharacterized protein</fullName>
    </submittedName>
</protein>
<dbReference type="EMBL" id="KN839863">
    <property type="protein sequence ID" value="KIJ61372.1"/>
    <property type="molecule type" value="Genomic_DNA"/>
</dbReference>
<feature type="compositionally biased region" description="Acidic residues" evidence="1">
    <location>
        <begin position="23"/>
        <end position="36"/>
    </location>
</feature>
<evidence type="ECO:0000256" key="1">
    <source>
        <dbReference type="SAM" id="MobiDB-lite"/>
    </source>
</evidence>
<dbReference type="HOGENOM" id="CLU_2250509_0_0_1"/>
<feature type="compositionally biased region" description="Basic and acidic residues" evidence="1">
    <location>
        <begin position="71"/>
        <end position="80"/>
    </location>
</feature>
<name>A0A0C9WC46_9AGAM</name>
<sequence length="104" mass="11615">MKRQVASAGAKKRTEKQQQEAEAKDEEEEDEEDDDEGKPCGHCSMRATSSSAGPLRARMGSCASKCFKRTPSKDDGRQQSEEDEASDTKMLNNFYYLPRNNCAT</sequence>
<keyword evidence="3" id="KW-1185">Reference proteome</keyword>
<proteinExistence type="predicted"/>
<dbReference type="OrthoDB" id="10643070at2759"/>
<evidence type="ECO:0000313" key="3">
    <source>
        <dbReference type="Proteomes" id="UP000053820"/>
    </source>
</evidence>
<organism evidence="2 3">
    <name type="scientific">Hydnomerulius pinastri MD-312</name>
    <dbReference type="NCBI Taxonomy" id="994086"/>
    <lineage>
        <taxon>Eukaryota</taxon>
        <taxon>Fungi</taxon>
        <taxon>Dikarya</taxon>
        <taxon>Basidiomycota</taxon>
        <taxon>Agaricomycotina</taxon>
        <taxon>Agaricomycetes</taxon>
        <taxon>Agaricomycetidae</taxon>
        <taxon>Boletales</taxon>
        <taxon>Boletales incertae sedis</taxon>
        <taxon>Leucogyrophana</taxon>
    </lineage>
</organism>
<dbReference type="AlphaFoldDB" id="A0A0C9WC46"/>
<evidence type="ECO:0000313" key="2">
    <source>
        <dbReference type="EMBL" id="KIJ61372.1"/>
    </source>
</evidence>
<dbReference type="Proteomes" id="UP000053820">
    <property type="component" value="Unassembled WGS sequence"/>
</dbReference>
<feature type="region of interest" description="Disordered" evidence="1">
    <location>
        <begin position="1"/>
        <end position="92"/>
    </location>
</feature>
<gene>
    <name evidence="2" type="ORF">HYDPIDRAFT_31457</name>
</gene>
<accession>A0A0C9WC46</accession>
<reference evidence="2 3" key="1">
    <citation type="submission" date="2014-04" db="EMBL/GenBank/DDBJ databases">
        <title>Evolutionary Origins and Diversification of the Mycorrhizal Mutualists.</title>
        <authorList>
            <consortium name="DOE Joint Genome Institute"/>
            <consortium name="Mycorrhizal Genomics Consortium"/>
            <person name="Kohler A."/>
            <person name="Kuo A."/>
            <person name="Nagy L.G."/>
            <person name="Floudas D."/>
            <person name="Copeland A."/>
            <person name="Barry K.W."/>
            <person name="Cichocki N."/>
            <person name="Veneault-Fourrey C."/>
            <person name="LaButti K."/>
            <person name="Lindquist E.A."/>
            <person name="Lipzen A."/>
            <person name="Lundell T."/>
            <person name="Morin E."/>
            <person name="Murat C."/>
            <person name="Riley R."/>
            <person name="Ohm R."/>
            <person name="Sun H."/>
            <person name="Tunlid A."/>
            <person name="Henrissat B."/>
            <person name="Grigoriev I.V."/>
            <person name="Hibbett D.S."/>
            <person name="Martin F."/>
        </authorList>
    </citation>
    <scope>NUCLEOTIDE SEQUENCE [LARGE SCALE GENOMIC DNA]</scope>
    <source>
        <strain evidence="2 3">MD-312</strain>
    </source>
</reference>